<gene>
    <name evidence="1" type="ORF">ACFSCY_02480</name>
</gene>
<dbReference type="EMBL" id="JBHUCP010000001">
    <property type="protein sequence ID" value="MFD1528298.1"/>
    <property type="molecule type" value="Genomic_DNA"/>
</dbReference>
<name>A0ABW4FDT7_9PSEU</name>
<sequence length="44" mass="4917">MSASARRLSTTIGRALRALMRADDELARREWAESVAQALDDLEL</sequence>
<organism evidence="1 2">
    <name type="scientific">Pseudonocardia aurantiaca</name>
    <dbReference type="NCBI Taxonomy" id="75290"/>
    <lineage>
        <taxon>Bacteria</taxon>
        <taxon>Bacillati</taxon>
        <taxon>Actinomycetota</taxon>
        <taxon>Actinomycetes</taxon>
        <taxon>Pseudonocardiales</taxon>
        <taxon>Pseudonocardiaceae</taxon>
        <taxon>Pseudonocardia</taxon>
    </lineage>
</organism>
<protein>
    <submittedName>
        <fullName evidence="1">Uncharacterized protein</fullName>
    </submittedName>
</protein>
<evidence type="ECO:0000313" key="2">
    <source>
        <dbReference type="Proteomes" id="UP001597145"/>
    </source>
</evidence>
<comment type="caution">
    <text evidence="1">The sequence shown here is derived from an EMBL/GenBank/DDBJ whole genome shotgun (WGS) entry which is preliminary data.</text>
</comment>
<dbReference type="RefSeq" id="WP_343972824.1">
    <property type="nucleotide sequence ID" value="NZ_BAAAJG010000003.1"/>
</dbReference>
<keyword evidence="2" id="KW-1185">Reference proteome</keyword>
<proteinExistence type="predicted"/>
<dbReference type="Proteomes" id="UP001597145">
    <property type="component" value="Unassembled WGS sequence"/>
</dbReference>
<accession>A0ABW4FDT7</accession>
<reference evidence="2" key="1">
    <citation type="journal article" date="2019" name="Int. J. Syst. Evol. Microbiol.">
        <title>The Global Catalogue of Microorganisms (GCM) 10K type strain sequencing project: providing services to taxonomists for standard genome sequencing and annotation.</title>
        <authorList>
            <consortium name="The Broad Institute Genomics Platform"/>
            <consortium name="The Broad Institute Genome Sequencing Center for Infectious Disease"/>
            <person name="Wu L."/>
            <person name="Ma J."/>
        </authorList>
    </citation>
    <scope>NUCLEOTIDE SEQUENCE [LARGE SCALE GENOMIC DNA]</scope>
    <source>
        <strain evidence="2">JCM 12165</strain>
    </source>
</reference>
<evidence type="ECO:0000313" key="1">
    <source>
        <dbReference type="EMBL" id="MFD1528298.1"/>
    </source>
</evidence>